<reference evidence="2" key="1">
    <citation type="journal article" date="2020" name="Stud. Mycol.">
        <title>101 Dothideomycetes genomes: a test case for predicting lifestyles and emergence of pathogens.</title>
        <authorList>
            <person name="Haridas S."/>
            <person name="Albert R."/>
            <person name="Binder M."/>
            <person name="Bloem J."/>
            <person name="Labutti K."/>
            <person name="Salamov A."/>
            <person name="Andreopoulos B."/>
            <person name="Baker S."/>
            <person name="Barry K."/>
            <person name="Bills G."/>
            <person name="Bluhm B."/>
            <person name="Cannon C."/>
            <person name="Castanera R."/>
            <person name="Culley D."/>
            <person name="Daum C."/>
            <person name="Ezra D."/>
            <person name="Gonzalez J."/>
            <person name="Henrissat B."/>
            <person name="Kuo A."/>
            <person name="Liang C."/>
            <person name="Lipzen A."/>
            <person name="Lutzoni F."/>
            <person name="Magnuson J."/>
            <person name="Mondo S."/>
            <person name="Nolan M."/>
            <person name="Ohm R."/>
            <person name="Pangilinan J."/>
            <person name="Park H.-J."/>
            <person name="Ramirez L."/>
            <person name="Alfaro M."/>
            <person name="Sun H."/>
            <person name="Tritt A."/>
            <person name="Yoshinaga Y."/>
            <person name="Zwiers L.-H."/>
            <person name="Turgeon B."/>
            <person name="Goodwin S."/>
            <person name="Spatafora J."/>
            <person name="Crous P."/>
            <person name="Grigoriev I."/>
        </authorList>
    </citation>
    <scope>NUCLEOTIDE SEQUENCE</scope>
    <source>
        <strain evidence="2">CBS 113818</strain>
    </source>
</reference>
<dbReference type="AlphaFoldDB" id="A0A6A7A8X8"/>
<evidence type="ECO:0000313" key="3">
    <source>
        <dbReference type="Proteomes" id="UP000799424"/>
    </source>
</evidence>
<evidence type="ECO:0000256" key="1">
    <source>
        <dbReference type="SAM" id="MobiDB-lite"/>
    </source>
</evidence>
<organism evidence="2 3">
    <name type="scientific">Ophiobolus disseminans</name>
    <dbReference type="NCBI Taxonomy" id="1469910"/>
    <lineage>
        <taxon>Eukaryota</taxon>
        <taxon>Fungi</taxon>
        <taxon>Dikarya</taxon>
        <taxon>Ascomycota</taxon>
        <taxon>Pezizomycotina</taxon>
        <taxon>Dothideomycetes</taxon>
        <taxon>Pleosporomycetidae</taxon>
        <taxon>Pleosporales</taxon>
        <taxon>Pleosporineae</taxon>
        <taxon>Phaeosphaeriaceae</taxon>
        <taxon>Ophiobolus</taxon>
    </lineage>
</organism>
<gene>
    <name evidence="2" type="ORF">CC86DRAFT_174195</name>
</gene>
<sequence length="60" mass="5984">MLCGCANRGRGPVAGGASLEGNYLFSASSRRKQEAGASAPAQISQKEAGMRSVSQGSAAP</sequence>
<dbReference type="Proteomes" id="UP000799424">
    <property type="component" value="Unassembled WGS sequence"/>
</dbReference>
<name>A0A6A7A8X8_9PLEO</name>
<proteinExistence type="predicted"/>
<feature type="region of interest" description="Disordered" evidence="1">
    <location>
        <begin position="29"/>
        <end position="60"/>
    </location>
</feature>
<keyword evidence="3" id="KW-1185">Reference proteome</keyword>
<dbReference type="EMBL" id="MU006220">
    <property type="protein sequence ID" value="KAF2829741.1"/>
    <property type="molecule type" value="Genomic_DNA"/>
</dbReference>
<protein>
    <submittedName>
        <fullName evidence="2">Uncharacterized protein</fullName>
    </submittedName>
</protein>
<accession>A0A6A7A8X8</accession>
<evidence type="ECO:0000313" key="2">
    <source>
        <dbReference type="EMBL" id="KAF2829741.1"/>
    </source>
</evidence>